<feature type="transmembrane region" description="Helical" evidence="5">
    <location>
        <begin position="55"/>
        <end position="73"/>
    </location>
</feature>
<keyword evidence="4 5" id="KW-0472">Membrane</keyword>
<dbReference type="Proteomes" id="UP000663828">
    <property type="component" value="Unassembled WGS sequence"/>
</dbReference>
<feature type="transmembrane region" description="Helical" evidence="5">
    <location>
        <begin position="130"/>
        <end position="153"/>
    </location>
</feature>
<evidence type="ECO:0000256" key="4">
    <source>
        <dbReference type="ARBA" id="ARBA00023136"/>
    </source>
</evidence>
<dbReference type="AlphaFoldDB" id="A0A816GLQ1"/>
<sequence>MPSVNTTLSYTPGGADDPSNPFHYMPSMPPAVVSLILFIFLFIALTVWVISKRTWYMIALLVGCVMEIIGYGTRLPLISQPVGQIPLYACMHACLILAPVFNAAIEYVLFGRLVHALGDHYSLIKPKLVAWIFIICDAFSLLIQSSGAGLLTAAKNDLEKARTGENILLA</sequence>
<feature type="transmembrane region" description="Helical" evidence="5">
    <location>
        <begin position="85"/>
        <end position="110"/>
    </location>
</feature>
<evidence type="ECO:0000313" key="6">
    <source>
        <dbReference type="EMBL" id="CAF1676240.1"/>
    </source>
</evidence>
<keyword evidence="7" id="KW-1185">Reference proteome</keyword>
<dbReference type="InterPro" id="IPR007568">
    <property type="entry name" value="RTA1"/>
</dbReference>
<dbReference type="Pfam" id="PF04479">
    <property type="entry name" value="RTA1"/>
    <property type="match status" value="1"/>
</dbReference>
<evidence type="ECO:0000313" key="7">
    <source>
        <dbReference type="Proteomes" id="UP000663828"/>
    </source>
</evidence>
<keyword evidence="2 5" id="KW-0812">Transmembrane</keyword>
<dbReference type="PANTHER" id="PTHR31465">
    <property type="entry name" value="PROTEIN RTA1-RELATED"/>
    <property type="match status" value="1"/>
</dbReference>
<feature type="transmembrane region" description="Helical" evidence="5">
    <location>
        <begin position="31"/>
        <end position="49"/>
    </location>
</feature>
<comment type="caution">
    <text evidence="6">The sequence shown here is derived from an EMBL/GenBank/DDBJ whole genome shotgun (WGS) entry which is preliminary data.</text>
</comment>
<evidence type="ECO:0000256" key="2">
    <source>
        <dbReference type="ARBA" id="ARBA00022692"/>
    </source>
</evidence>
<accession>A0A816GLQ1</accession>
<proteinExistence type="predicted"/>
<gene>
    <name evidence="6" type="ORF">XAT740_LOCUS59657</name>
</gene>
<organism evidence="6 7">
    <name type="scientific">Adineta ricciae</name>
    <name type="common">Rotifer</name>
    <dbReference type="NCBI Taxonomy" id="249248"/>
    <lineage>
        <taxon>Eukaryota</taxon>
        <taxon>Metazoa</taxon>
        <taxon>Spiralia</taxon>
        <taxon>Gnathifera</taxon>
        <taxon>Rotifera</taxon>
        <taxon>Eurotatoria</taxon>
        <taxon>Bdelloidea</taxon>
        <taxon>Adinetida</taxon>
        <taxon>Adinetidae</taxon>
        <taxon>Adineta</taxon>
    </lineage>
</organism>
<evidence type="ECO:0008006" key="8">
    <source>
        <dbReference type="Google" id="ProtNLM"/>
    </source>
</evidence>
<protein>
    <recommendedName>
        <fullName evidence="8">RTA1 domain protein</fullName>
    </recommendedName>
</protein>
<evidence type="ECO:0000256" key="5">
    <source>
        <dbReference type="SAM" id="Phobius"/>
    </source>
</evidence>
<name>A0A816GLQ1_ADIRI</name>
<dbReference type="PANTHER" id="PTHR31465:SF1">
    <property type="entry name" value="PROTEIN RTA1-RELATED"/>
    <property type="match status" value="1"/>
</dbReference>
<comment type="subcellular location">
    <subcellularLocation>
        <location evidence="1">Membrane</location>
        <topology evidence="1">Multi-pass membrane protein</topology>
    </subcellularLocation>
</comment>
<keyword evidence="3 5" id="KW-1133">Transmembrane helix</keyword>
<dbReference type="GO" id="GO:0016020">
    <property type="term" value="C:membrane"/>
    <property type="evidence" value="ECO:0007669"/>
    <property type="project" value="UniProtKB-SubCell"/>
</dbReference>
<evidence type="ECO:0000256" key="3">
    <source>
        <dbReference type="ARBA" id="ARBA00022989"/>
    </source>
</evidence>
<evidence type="ECO:0000256" key="1">
    <source>
        <dbReference type="ARBA" id="ARBA00004141"/>
    </source>
</evidence>
<feature type="non-terminal residue" evidence="6">
    <location>
        <position position="170"/>
    </location>
</feature>
<dbReference type="EMBL" id="CAJNOR010013997">
    <property type="protein sequence ID" value="CAF1676240.1"/>
    <property type="molecule type" value="Genomic_DNA"/>
</dbReference>
<reference evidence="6" key="1">
    <citation type="submission" date="2021-02" db="EMBL/GenBank/DDBJ databases">
        <authorList>
            <person name="Nowell W R."/>
        </authorList>
    </citation>
    <scope>NUCLEOTIDE SEQUENCE</scope>
</reference>